<name>A0ABT1RNK6_9FIRM</name>
<keyword evidence="4" id="KW-0804">Transcription</keyword>
<dbReference type="Pfam" id="PF03466">
    <property type="entry name" value="LysR_substrate"/>
    <property type="match status" value="1"/>
</dbReference>
<dbReference type="Proteomes" id="UP001524502">
    <property type="component" value="Unassembled WGS sequence"/>
</dbReference>
<keyword evidence="7" id="KW-1185">Reference proteome</keyword>
<dbReference type="InterPro" id="IPR000847">
    <property type="entry name" value="LysR_HTH_N"/>
</dbReference>
<dbReference type="Pfam" id="PF00126">
    <property type="entry name" value="HTH_1"/>
    <property type="match status" value="1"/>
</dbReference>
<evidence type="ECO:0000313" key="6">
    <source>
        <dbReference type="EMBL" id="MCQ4636506.1"/>
    </source>
</evidence>
<dbReference type="PANTHER" id="PTHR30419:SF8">
    <property type="entry name" value="NITROGEN ASSIMILATION TRANSCRIPTIONAL ACTIVATOR-RELATED"/>
    <property type="match status" value="1"/>
</dbReference>
<dbReference type="SUPFAM" id="SSF46785">
    <property type="entry name" value="Winged helix' DNA-binding domain"/>
    <property type="match status" value="1"/>
</dbReference>
<dbReference type="Gene3D" id="3.40.190.290">
    <property type="match status" value="1"/>
</dbReference>
<dbReference type="CDD" id="cd05466">
    <property type="entry name" value="PBP2_LTTR_substrate"/>
    <property type="match status" value="1"/>
</dbReference>
<evidence type="ECO:0000256" key="4">
    <source>
        <dbReference type="ARBA" id="ARBA00023163"/>
    </source>
</evidence>
<dbReference type="InterPro" id="IPR050950">
    <property type="entry name" value="HTH-type_LysR_regulators"/>
</dbReference>
<dbReference type="Gene3D" id="1.10.10.10">
    <property type="entry name" value="Winged helix-like DNA-binding domain superfamily/Winged helix DNA-binding domain"/>
    <property type="match status" value="1"/>
</dbReference>
<comment type="similarity">
    <text evidence="1">Belongs to the LysR transcriptional regulatory family.</text>
</comment>
<dbReference type="SUPFAM" id="SSF53850">
    <property type="entry name" value="Periplasmic binding protein-like II"/>
    <property type="match status" value="1"/>
</dbReference>
<dbReference type="EMBL" id="JANFXK010000006">
    <property type="protein sequence ID" value="MCQ4636506.1"/>
    <property type="molecule type" value="Genomic_DNA"/>
</dbReference>
<keyword evidence="2" id="KW-0805">Transcription regulation</keyword>
<evidence type="ECO:0000259" key="5">
    <source>
        <dbReference type="PROSITE" id="PS50931"/>
    </source>
</evidence>
<dbReference type="InterPro" id="IPR036390">
    <property type="entry name" value="WH_DNA-bd_sf"/>
</dbReference>
<reference evidence="6 7" key="1">
    <citation type="submission" date="2022-06" db="EMBL/GenBank/DDBJ databases">
        <title>Isolation of gut microbiota from human fecal samples.</title>
        <authorList>
            <person name="Pamer E.G."/>
            <person name="Barat B."/>
            <person name="Waligurski E."/>
            <person name="Medina S."/>
            <person name="Paddock L."/>
            <person name="Mostad J."/>
        </authorList>
    </citation>
    <scope>NUCLEOTIDE SEQUENCE [LARGE SCALE GENOMIC DNA]</scope>
    <source>
        <strain evidence="6 7">SL.3.17</strain>
    </source>
</reference>
<evidence type="ECO:0000313" key="7">
    <source>
        <dbReference type="Proteomes" id="UP001524502"/>
    </source>
</evidence>
<sequence length="298" mass="33664">MELRVLRYFLAVAREETISGAAEALHVTQPTLSRQLMDLEEELGKKLFIRGNRKVTLTEEGMFLRKRAQEITDLVDKTASDFQMSDELISGDVYIGGGETDAMRLVARAVKELRKTQPNIQYHIFSGNGDDVAERLETGLLDFGVLIEPADIKKYDYLKLPYTDTWGLLMRKDSPLAASDTIRPEDLWDLPLLCSRQTLVRNELSGWLGDAFEKLNIITTYNLIYNAGLMVEEGIGYAMCLDKLVNTTGDSKLCFRPLEPRLEAGLDIVWKKYQVFSKAAEKFLEQVQKEIAAVNAQG</sequence>
<dbReference type="RefSeq" id="WP_256131701.1">
    <property type="nucleotide sequence ID" value="NZ_JANFXK010000006.1"/>
</dbReference>
<dbReference type="PANTHER" id="PTHR30419">
    <property type="entry name" value="HTH-TYPE TRANSCRIPTIONAL REGULATOR YBHD"/>
    <property type="match status" value="1"/>
</dbReference>
<comment type="caution">
    <text evidence="6">The sequence shown here is derived from an EMBL/GenBank/DDBJ whole genome shotgun (WGS) entry which is preliminary data.</text>
</comment>
<protein>
    <submittedName>
        <fullName evidence="6">LysR family transcriptional regulator</fullName>
    </submittedName>
</protein>
<evidence type="ECO:0000256" key="3">
    <source>
        <dbReference type="ARBA" id="ARBA00023125"/>
    </source>
</evidence>
<feature type="domain" description="HTH lysR-type" evidence="5">
    <location>
        <begin position="1"/>
        <end position="58"/>
    </location>
</feature>
<dbReference type="InterPro" id="IPR005119">
    <property type="entry name" value="LysR_subst-bd"/>
</dbReference>
<evidence type="ECO:0000256" key="1">
    <source>
        <dbReference type="ARBA" id="ARBA00009437"/>
    </source>
</evidence>
<dbReference type="InterPro" id="IPR036388">
    <property type="entry name" value="WH-like_DNA-bd_sf"/>
</dbReference>
<dbReference type="PROSITE" id="PS50931">
    <property type="entry name" value="HTH_LYSR"/>
    <property type="match status" value="1"/>
</dbReference>
<dbReference type="PRINTS" id="PR00039">
    <property type="entry name" value="HTHLYSR"/>
</dbReference>
<accession>A0ABT1RNK6</accession>
<keyword evidence="3" id="KW-0238">DNA-binding</keyword>
<organism evidence="6 7">
    <name type="scientific">Anaerovorax odorimutans</name>
    <dbReference type="NCBI Taxonomy" id="109327"/>
    <lineage>
        <taxon>Bacteria</taxon>
        <taxon>Bacillati</taxon>
        <taxon>Bacillota</taxon>
        <taxon>Clostridia</taxon>
        <taxon>Peptostreptococcales</taxon>
        <taxon>Anaerovoracaceae</taxon>
        <taxon>Anaerovorax</taxon>
    </lineage>
</organism>
<evidence type="ECO:0000256" key="2">
    <source>
        <dbReference type="ARBA" id="ARBA00023015"/>
    </source>
</evidence>
<proteinExistence type="inferred from homology"/>
<gene>
    <name evidence="6" type="ORF">NE619_07175</name>
</gene>